<dbReference type="InterPro" id="IPR014003">
    <property type="entry name" value="BBS5_PH"/>
</dbReference>
<feature type="domain" description="BBSome complex member BBS5 PH" evidence="9">
    <location>
        <begin position="56"/>
        <end position="110"/>
    </location>
</feature>
<evidence type="ECO:0000313" key="11">
    <source>
        <dbReference type="Proteomes" id="UP000815325"/>
    </source>
</evidence>
<evidence type="ECO:0000256" key="3">
    <source>
        <dbReference type="ARBA" id="ARBA00005822"/>
    </source>
</evidence>
<comment type="similarity">
    <text evidence="3">Belongs to the BBS5 family.</text>
</comment>
<keyword evidence="6" id="KW-0206">Cytoskeleton</keyword>
<gene>
    <name evidence="10" type="ORF">DUNSADRAFT_18716</name>
</gene>
<evidence type="ECO:0000256" key="4">
    <source>
        <dbReference type="ARBA" id="ARBA00022490"/>
    </source>
</evidence>
<reference evidence="10" key="1">
    <citation type="submission" date="2017-08" db="EMBL/GenBank/DDBJ databases">
        <authorList>
            <person name="Polle J.E."/>
            <person name="Barry K."/>
            <person name="Cushman J."/>
            <person name="Schmutz J."/>
            <person name="Tran D."/>
            <person name="Hathwaick L.T."/>
            <person name="Yim W.C."/>
            <person name="Jenkins J."/>
            <person name="Mckie-Krisberg Z.M."/>
            <person name="Prochnik S."/>
            <person name="Lindquist E."/>
            <person name="Dockter R.B."/>
            <person name="Adam C."/>
            <person name="Molina H."/>
            <person name="Bunkerborg J."/>
            <person name="Jin E."/>
            <person name="Buchheim M."/>
            <person name="Magnuson J."/>
        </authorList>
    </citation>
    <scope>NUCLEOTIDE SEQUENCE</scope>
    <source>
        <strain evidence="10">CCAP 19/18</strain>
    </source>
</reference>
<dbReference type="PANTHER" id="PTHR21351">
    <property type="entry name" value="BARDET-BIEDL SYNDROME PROTEIN 5"/>
    <property type="match status" value="1"/>
</dbReference>
<dbReference type="EMBL" id="MU070424">
    <property type="protein sequence ID" value="KAF5827792.1"/>
    <property type="molecule type" value="Genomic_DNA"/>
</dbReference>
<dbReference type="Pfam" id="PF07289">
    <property type="entry name" value="BBL5"/>
    <property type="match status" value="1"/>
</dbReference>
<keyword evidence="11" id="KW-1185">Reference proteome</keyword>
<evidence type="ECO:0000256" key="8">
    <source>
        <dbReference type="SAM" id="MobiDB-lite"/>
    </source>
</evidence>
<dbReference type="Proteomes" id="UP000815325">
    <property type="component" value="Unassembled WGS sequence"/>
</dbReference>
<protein>
    <recommendedName>
        <fullName evidence="9">BBSome complex member BBS5 PH domain-containing protein</fullName>
    </recommendedName>
</protein>
<evidence type="ECO:0000259" key="9">
    <source>
        <dbReference type="SMART" id="SM00683"/>
    </source>
</evidence>
<evidence type="ECO:0000256" key="6">
    <source>
        <dbReference type="ARBA" id="ARBA00023212"/>
    </source>
</evidence>
<sequence length="396" mass="43651">MINKFLGMPTVISLFQTVGFMDSLIGLHLSPFRELWQDREIRFGCTKKERSLRGGETILGRIDDVEDTRAHNGVAGTLLITNLRLMWWSEKKLGSGLSVGYSCVTRYLLKSSSSKSKGVTESLQVSATHQGRRYEFIFTPLSNTAFQVFSVVAHVYSTYDKTRVYRNVNLGDGESETDRVLDRLASEQVHSRTGSVRNLCGGEDDVGSLFVSNLRVVWSSCSRPCFGISLPFHQIANVKVLASESGSTLVLESSKSSGAYMWNFKVEPEETMDFLFEQITSLWKAHNREPFFGINTQLLAQACAEVMAAEPGAISSQSENVRTMGAGSCGNPEENYLATLSNDPQNSLSRPSADSSTSTARDAASSEVSESELVYWVNPLGLLGLTTEQLEELNVQ</sequence>
<feature type="compositionally biased region" description="Low complexity" evidence="8">
    <location>
        <begin position="347"/>
        <end position="369"/>
    </location>
</feature>
<feature type="region of interest" description="Disordered" evidence="8">
    <location>
        <begin position="324"/>
        <end position="369"/>
    </location>
</feature>
<evidence type="ECO:0000256" key="1">
    <source>
        <dbReference type="ARBA" id="ARBA00004138"/>
    </source>
</evidence>
<name>A0ABQ7FZL6_DUNSA</name>
<dbReference type="PANTHER" id="PTHR21351:SF0">
    <property type="entry name" value="BARDET-BIEDL SYNDROME 5 PROTEIN"/>
    <property type="match status" value="1"/>
</dbReference>
<dbReference type="InterPro" id="IPR006606">
    <property type="entry name" value="BBL5"/>
</dbReference>
<comment type="subcellular location">
    <subcellularLocation>
        <location evidence="1">Cell projection</location>
        <location evidence="1">Cilium</location>
    </subcellularLocation>
    <subcellularLocation>
        <location evidence="2">Cytoplasm</location>
        <location evidence="2">Cytoskeleton</location>
    </subcellularLocation>
</comment>
<keyword evidence="7" id="KW-0966">Cell projection</keyword>
<evidence type="ECO:0000256" key="7">
    <source>
        <dbReference type="ARBA" id="ARBA00023273"/>
    </source>
</evidence>
<proteinExistence type="inferred from homology"/>
<feature type="domain" description="BBSome complex member BBS5 PH" evidence="9">
    <location>
        <begin position="187"/>
        <end position="241"/>
    </location>
</feature>
<evidence type="ECO:0000256" key="2">
    <source>
        <dbReference type="ARBA" id="ARBA00004245"/>
    </source>
</evidence>
<evidence type="ECO:0000256" key="5">
    <source>
        <dbReference type="ARBA" id="ARBA00023069"/>
    </source>
</evidence>
<organism evidence="10 11">
    <name type="scientific">Dunaliella salina</name>
    <name type="common">Green alga</name>
    <name type="synonym">Protococcus salinus</name>
    <dbReference type="NCBI Taxonomy" id="3046"/>
    <lineage>
        <taxon>Eukaryota</taxon>
        <taxon>Viridiplantae</taxon>
        <taxon>Chlorophyta</taxon>
        <taxon>core chlorophytes</taxon>
        <taxon>Chlorophyceae</taxon>
        <taxon>CS clade</taxon>
        <taxon>Chlamydomonadales</taxon>
        <taxon>Dunaliellaceae</taxon>
        <taxon>Dunaliella</taxon>
    </lineage>
</organism>
<keyword evidence="5" id="KW-0969">Cilium</keyword>
<evidence type="ECO:0000313" key="10">
    <source>
        <dbReference type="EMBL" id="KAF5827792.1"/>
    </source>
</evidence>
<keyword evidence="4" id="KW-0963">Cytoplasm</keyword>
<dbReference type="SMART" id="SM00683">
    <property type="entry name" value="DM16"/>
    <property type="match status" value="2"/>
</dbReference>
<comment type="caution">
    <text evidence="10">The sequence shown here is derived from an EMBL/GenBank/DDBJ whole genome shotgun (WGS) entry which is preliminary data.</text>
</comment>
<accession>A0ABQ7FZL6</accession>